<accession>A0A3D9FUW5</accession>
<dbReference type="Proteomes" id="UP000257004">
    <property type="component" value="Unassembled WGS sequence"/>
</dbReference>
<evidence type="ECO:0000259" key="2">
    <source>
        <dbReference type="Pfam" id="PF00174"/>
    </source>
</evidence>
<dbReference type="PROSITE" id="PS51257">
    <property type="entry name" value="PROKAR_LIPOPROTEIN"/>
    <property type="match status" value="1"/>
</dbReference>
<proteinExistence type="predicted"/>
<dbReference type="InterPro" id="IPR036374">
    <property type="entry name" value="OxRdtase_Mopterin-bd_sf"/>
</dbReference>
<dbReference type="Gene3D" id="3.90.420.10">
    <property type="entry name" value="Oxidoreductase, molybdopterin-binding domain"/>
    <property type="match status" value="1"/>
</dbReference>
<reference evidence="3 4" key="1">
    <citation type="submission" date="2018-07" db="EMBL/GenBank/DDBJ databases">
        <title>Genomic Encyclopedia of Archaeal and Bacterial Type Strains, Phase II (KMG-II): from individual species to whole genera.</title>
        <authorList>
            <person name="Goeker M."/>
        </authorList>
    </citation>
    <scope>NUCLEOTIDE SEQUENCE [LARGE SCALE GENOMIC DNA]</scope>
    <source>
        <strain evidence="3 4">DSM 25795</strain>
    </source>
</reference>
<gene>
    <name evidence="3" type="ORF">BD847_1288</name>
</gene>
<dbReference type="AlphaFoldDB" id="A0A3D9FUW5"/>
<keyword evidence="1" id="KW-0732">Signal</keyword>
<protein>
    <submittedName>
        <fullName evidence="3">Molybdopterin-dependent oxidoreductase-like protein</fullName>
    </submittedName>
</protein>
<evidence type="ECO:0000256" key="1">
    <source>
        <dbReference type="SAM" id="SignalP"/>
    </source>
</evidence>
<dbReference type="EMBL" id="QRDQ01000008">
    <property type="protein sequence ID" value="RED24559.1"/>
    <property type="molecule type" value="Genomic_DNA"/>
</dbReference>
<evidence type="ECO:0000313" key="3">
    <source>
        <dbReference type="EMBL" id="RED24559.1"/>
    </source>
</evidence>
<evidence type="ECO:0000313" key="4">
    <source>
        <dbReference type="Proteomes" id="UP000257004"/>
    </source>
</evidence>
<feature type="domain" description="Oxidoreductase molybdopterin-binding" evidence="2">
    <location>
        <begin position="53"/>
        <end position="168"/>
    </location>
</feature>
<feature type="signal peptide" evidence="1">
    <location>
        <begin position="1"/>
        <end position="20"/>
    </location>
</feature>
<comment type="caution">
    <text evidence="3">The sequence shown here is derived from an EMBL/GenBank/DDBJ whole genome shotgun (WGS) entry which is preliminary data.</text>
</comment>
<keyword evidence="4" id="KW-1185">Reference proteome</keyword>
<dbReference type="SUPFAM" id="SSF56524">
    <property type="entry name" value="Oxidoreductase molybdopterin-binding domain"/>
    <property type="match status" value="1"/>
</dbReference>
<feature type="chain" id="PRO_5017835180" evidence="1">
    <location>
        <begin position="21"/>
        <end position="198"/>
    </location>
</feature>
<sequence>MKTKNYILVLLIALSCAMCNSPKKDNKEAVSTEKTSKPDNDKHVVLTPADSLKMVNHSIEVKGDVENQLQLTVDSLKKMKVATIDDFKVVCQSGEVKKDNKVCKGVLLRDILEKAKIKQNGHKDRNFYIVARASDDYKATFSWAEIFNNPTGDNAYILFEENGKPVKNGEMIAICKNDIKTGPRHVYWLKSIEVYKVK</sequence>
<organism evidence="3 4">
    <name type="scientific">Flavobacterium cutihirudinis</name>
    <dbReference type="NCBI Taxonomy" id="1265740"/>
    <lineage>
        <taxon>Bacteria</taxon>
        <taxon>Pseudomonadati</taxon>
        <taxon>Bacteroidota</taxon>
        <taxon>Flavobacteriia</taxon>
        <taxon>Flavobacteriales</taxon>
        <taxon>Flavobacteriaceae</taxon>
        <taxon>Flavobacterium</taxon>
    </lineage>
</organism>
<dbReference type="RefSeq" id="WP_167443828.1">
    <property type="nucleotide sequence ID" value="NZ_QRDQ01000008.1"/>
</dbReference>
<name>A0A3D9FUW5_9FLAO</name>
<dbReference type="InterPro" id="IPR000572">
    <property type="entry name" value="OxRdtase_Mopterin-bd_dom"/>
</dbReference>
<dbReference type="Pfam" id="PF00174">
    <property type="entry name" value="Oxidored_molyb"/>
    <property type="match status" value="1"/>
</dbReference>